<dbReference type="EMBL" id="JACNIG010000422">
    <property type="protein sequence ID" value="MBC8434353.1"/>
    <property type="molecule type" value="Genomic_DNA"/>
</dbReference>
<gene>
    <name evidence="1" type="ORF">H8D96_20790</name>
</gene>
<proteinExistence type="predicted"/>
<protein>
    <submittedName>
        <fullName evidence="1">Uncharacterized protein</fullName>
    </submittedName>
</protein>
<evidence type="ECO:0000313" key="1">
    <source>
        <dbReference type="EMBL" id="MBC8434353.1"/>
    </source>
</evidence>
<organism evidence="1 2">
    <name type="scientific">Candidatus Desulfatibia vada</name>
    <dbReference type="NCBI Taxonomy" id="2841696"/>
    <lineage>
        <taxon>Bacteria</taxon>
        <taxon>Pseudomonadati</taxon>
        <taxon>Thermodesulfobacteriota</taxon>
        <taxon>Desulfobacteria</taxon>
        <taxon>Desulfobacterales</taxon>
        <taxon>Desulfobacterales incertae sedis</taxon>
        <taxon>Candidatus Desulfatibia</taxon>
    </lineage>
</organism>
<evidence type="ECO:0000313" key="2">
    <source>
        <dbReference type="Proteomes" id="UP000605201"/>
    </source>
</evidence>
<name>A0A8J6NX18_9BACT</name>
<reference evidence="1 2" key="1">
    <citation type="submission" date="2020-08" db="EMBL/GenBank/DDBJ databases">
        <title>Bridging the membrane lipid divide: bacteria of the FCB group superphylum have the potential to synthesize archaeal ether lipids.</title>
        <authorList>
            <person name="Villanueva L."/>
            <person name="Von Meijenfeldt F.A.B."/>
            <person name="Westbye A.B."/>
            <person name="Yadav S."/>
            <person name="Hopmans E.C."/>
            <person name="Dutilh B.E."/>
            <person name="Sinninghe Damste J.S."/>
        </authorList>
    </citation>
    <scope>NUCLEOTIDE SEQUENCE [LARGE SCALE GENOMIC DNA]</scope>
    <source>
        <strain evidence="1">NIOZ-UU17</strain>
    </source>
</reference>
<sequence length="74" mass="8470">MRTGNRFIDGGSTDNTRSLQNAVGKRGVSLDPTHEHSFIREGFRNFIQILGGFEIIKLKSVIPNWFFIYVGRKK</sequence>
<dbReference type="AlphaFoldDB" id="A0A8J6NX18"/>
<dbReference type="Proteomes" id="UP000605201">
    <property type="component" value="Unassembled WGS sequence"/>
</dbReference>
<comment type="caution">
    <text evidence="1">The sequence shown here is derived from an EMBL/GenBank/DDBJ whole genome shotgun (WGS) entry which is preliminary data.</text>
</comment>
<accession>A0A8J6NX18</accession>